<protein>
    <submittedName>
        <fullName evidence="1">Uncharacterized protein</fullName>
    </submittedName>
</protein>
<evidence type="ECO:0000313" key="2">
    <source>
        <dbReference type="Proteomes" id="UP000326380"/>
    </source>
</evidence>
<comment type="caution">
    <text evidence="1">The sequence shown here is derived from an EMBL/GenBank/DDBJ whole genome shotgun (WGS) entry which is preliminary data.</text>
</comment>
<evidence type="ECO:0000313" key="1">
    <source>
        <dbReference type="EMBL" id="KAA9332332.1"/>
    </source>
</evidence>
<accession>A0A7L4ZVT4</accession>
<reference evidence="1 2" key="1">
    <citation type="submission" date="2019-09" db="EMBL/GenBank/DDBJ databases">
        <title>Genome sequence of Hymenobacter sp. M3.</title>
        <authorList>
            <person name="Srinivasan S."/>
        </authorList>
    </citation>
    <scope>NUCLEOTIDE SEQUENCE [LARGE SCALE GENOMIC DNA]</scope>
    <source>
        <strain evidence="1 2">M3</strain>
    </source>
</reference>
<name>A0A7L4ZVT4_9BACT</name>
<dbReference type="EMBL" id="VTWU01000004">
    <property type="protein sequence ID" value="KAA9332332.1"/>
    <property type="molecule type" value="Genomic_DNA"/>
</dbReference>
<proteinExistence type="predicted"/>
<dbReference type="RefSeq" id="WP_151079273.1">
    <property type="nucleotide sequence ID" value="NZ_CP047647.1"/>
</dbReference>
<dbReference type="PROSITE" id="PS51257">
    <property type="entry name" value="PROKAR_LIPOPROTEIN"/>
    <property type="match status" value="1"/>
</dbReference>
<dbReference type="AlphaFoldDB" id="A0A7L4ZVT4"/>
<sequence>MAYSYRLILLLITALLFSVSSCKKETGELHEPEDTATVTLDKTTAVPGDVVLLTFSKTLENKPGWEVTLGGRKVVVGRVSDTEAGFIVPEMPSGATSLDLSALGFKKAQSLTIGQYTAIQDPAAVFADFQTRLTTAVAYTEGLTRTSTFPLPAQNLAVLKNLQQSLPAMYAAATPAQKLEAAYLVRQLAFEQTDFTTYGEKTANDNPADKLSKMVTPYAQARIKLAVTIGVMVAGTAVASPLIVGIGSVAMLYQLNKTLKMQDEILNTAAIAASITDYSNRTTDATAGLLTLPNNIAKITRIEATYRTVQVGDASGPAFLQQLLKGVDEVKSVHARLQAAIDQIKQWLLGSATNLAPFVGAKTQAATATLYIPARLLRVGSVSNQAIDLSATAPATGDLLTLKAYSNLTVTTPFTFEVSYENATLGVNVKKLVTAEFVPASFCPVISQATMLLLTGTGSKTWRLVREVHTSTSGSGTWQPAAGATIRYVFDTQGRITYDAASIGSTTVSGAHYTYSLYPKGVTVVRPFCNDTQYLLANQLWVPDSYYGTSSVYTIDSITATSLRISFSTGPGSLSFMELVN</sequence>
<organism evidence="1 2">
    <name type="scientific">Hymenobacter busanensis</name>
    <dbReference type="NCBI Taxonomy" id="2607656"/>
    <lineage>
        <taxon>Bacteria</taxon>
        <taxon>Pseudomonadati</taxon>
        <taxon>Bacteroidota</taxon>
        <taxon>Cytophagia</taxon>
        <taxon>Cytophagales</taxon>
        <taxon>Hymenobacteraceae</taxon>
        <taxon>Hymenobacter</taxon>
    </lineage>
</organism>
<gene>
    <name evidence="1" type="ORF">F0P96_12705</name>
</gene>
<keyword evidence="2" id="KW-1185">Reference proteome</keyword>
<dbReference type="Proteomes" id="UP000326380">
    <property type="component" value="Unassembled WGS sequence"/>
</dbReference>